<dbReference type="VEuPathDB" id="FungiDB:H310_03968"/>
<reference evidence="1" key="1">
    <citation type="submission" date="2013-12" db="EMBL/GenBank/DDBJ databases">
        <title>The Genome Sequence of Aphanomyces invadans NJM9701.</title>
        <authorList>
            <consortium name="The Broad Institute Genomics Platform"/>
            <person name="Russ C."/>
            <person name="Tyler B."/>
            <person name="van West P."/>
            <person name="Dieguez-Uribeondo J."/>
            <person name="Young S.K."/>
            <person name="Zeng Q."/>
            <person name="Gargeya S."/>
            <person name="Fitzgerald M."/>
            <person name="Abouelleil A."/>
            <person name="Alvarado L."/>
            <person name="Chapman S.B."/>
            <person name="Gainer-Dewar J."/>
            <person name="Goldberg J."/>
            <person name="Griggs A."/>
            <person name="Gujja S."/>
            <person name="Hansen M."/>
            <person name="Howarth C."/>
            <person name="Imamovic A."/>
            <person name="Ireland A."/>
            <person name="Larimer J."/>
            <person name="McCowan C."/>
            <person name="Murphy C."/>
            <person name="Pearson M."/>
            <person name="Poon T.W."/>
            <person name="Priest M."/>
            <person name="Roberts A."/>
            <person name="Saif S."/>
            <person name="Shea T."/>
            <person name="Sykes S."/>
            <person name="Wortman J."/>
            <person name="Nusbaum C."/>
            <person name="Birren B."/>
        </authorList>
    </citation>
    <scope>NUCLEOTIDE SEQUENCE [LARGE SCALE GENOMIC DNA]</scope>
    <source>
        <strain evidence="1">NJM9701</strain>
    </source>
</reference>
<dbReference type="GeneID" id="20081018"/>
<dbReference type="OrthoDB" id="166451at2759"/>
<evidence type="ECO:0008006" key="2">
    <source>
        <dbReference type="Google" id="ProtNLM"/>
    </source>
</evidence>
<evidence type="ECO:0000313" key="1">
    <source>
        <dbReference type="EMBL" id="ETW04845.1"/>
    </source>
</evidence>
<name>A0A024UF66_9STRA</name>
<protein>
    <recommendedName>
        <fullName evidence="2">DDE Tnp4 domain-containing protein</fullName>
    </recommendedName>
</protein>
<dbReference type="EMBL" id="KI913957">
    <property type="protein sequence ID" value="ETW04845.1"/>
    <property type="molecule type" value="Genomic_DNA"/>
</dbReference>
<gene>
    <name evidence="1" type="ORF">H310_03968</name>
</gene>
<dbReference type="RefSeq" id="XP_008866283.1">
    <property type="nucleotide sequence ID" value="XM_008868061.1"/>
</dbReference>
<sequence>MEEMSQINLEHSQQVEEDFPTPIMDRYYFQGGNNALATMVNLTQCEFKMVWAIVESVLVSAWTLGRGRKSPVSAKDALFMTLAVLKHYNAWDKHALDFGTKAPTFEKMAQRVLDLVEPVLF</sequence>
<organism evidence="1">
    <name type="scientific">Aphanomyces invadans</name>
    <dbReference type="NCBI Taxonomy" id="157072"/>
    <lineage>
        <taxon>Eukaryota</taxon>
        <taxon>Sar</taxon>
        <taxon>Stramenopiles</taxon>
        <taxon>Oomycota</taxon>
        <taxon>Saprolegniomycetes</taxon>
        <taxon>Saprolegniales</taxon>
        <taxon>Verrucalvaceae</taxon>
        <taxon>Aphanomyces</taxon>
    </lineage>
</organism>
<dbReference type="AlphaFoldDB" id="A0A024UF66"/>
<accession>A0A024UF66</accession>
<proteinExistence type="predicted"/>